<organism evidence="1 2">
    <name type="scientific">Xanthomonas oryzae pv. oryzae (strain PXO99A)</name>
    <dbReference type="NCBI Taxonomy" id="360094"/>
    <lineage>
        <taxon>Bacteria</taxon>
        <taxon>Pseudomonadati</taxon>
        <taxon>Pseudomonadota</taxon>
        <taxon>Gammaproteobacteria</taxon>
        <taxon>Lysobacterales</taxon>
        <taxon>Lysobacteraceae</taxon>
        <taxon>Xanthomonas</taxon>
    </lineage>
</organism>
<sequence length="37" mass="4055">MAASSTRMRKLLRQGMRAATDVCCGSDGERLRMARAP</sequence>
<name>A0A0K0GGM8_XANOP</name>
<dbReference type="EMBL" id="CP000967">
    <property type="protein sequence ID" value="ACD57192.1"/>
    <property type="molecule type" value="Genomic_DNA"/>
</dbReference>
<evidence type="ECO:0000313" key="2">
    <source>
        <dbReference type="Proteomes" id="UP000001740"/>
    </source>
</evidence>
<dbReference type="AlphaFoldDB" id="A0A0K0GGM8"/>
<reference evidence="1 2" key="1">
    <citation type="journal article" date="2008" name="BMC Genomics">
        <title>Genome sequence and rapid evolution of the rice pathogen Xanthomonas oryzae pv. oryzae PXO99A.</title>
        <authorList>
            <person name="Salzberg S.L."/>
            <person name="Sommer D.D."/>
            <person name="Schatz M.C."/>
            <person name="Phillippy A.M."/>
            <person name="Rabinowicz P.D."/>
            <person name="Tsuge S."/>
            <person name="Furutani A."/>
            <person name="Ochiai H."/>
            <person name="Delcher A.L."/>
            <person name="Kelley D."/>
            <person name="Madupu R."/>
            <person name="Puiu D."/>
            <person name="Radune D."/>
            <person name="Shumway M."/>
            <person name="Trapnell C."/>
            <person name="Aparna G."/>
            <person name="Jha G."/>
            <person name="Pandey A."/>
            <person name="Patil P.B."/>
            <person name="Ishihara H."/>
            <person name="Meyer D.F."/>
            <person name="Szurek B."/>
            <person name="Verdier V."/>
            <person name="Koebnik R."/>
            <person name="Dow J.M."/>
            <person name="Ryan R.P."/>
            <person name="Hirata H."/>
            <person name="Tsuyumu S."/>
            <person name="Won Lee S."/>
            <person name="Seo Y.S."/>
            <person name="Sriariyanum M."/>
            <person name="Ronald P.C."/>
            <person name="Sonti R.V."/>
            <person name="Van Sluys M.A."/>
            <person name="Leach J.E."/>
            <person name="White F.F."/>
            <person name="Bogdanove A.J."/>
        </authorList>
    </citation>
    <scope>NUCLEOTIDE SEQUENCE [LARGE SCALE GENOMIC DNA]</scope>
    <source>
        <strain evidence="1 2">PXO99A</strain>
    </source>
</reference>
<dbReference type="KEGG" id="xop:PXO_03915"/>
<gene>
    <name evidence="1" type="ordered locus">PXO_03915</name>
</gene>
<dbReference type="HOGENOM" id="CLU_3350486_0_0_6"/>
<protein>
    <submittedName>
        <fullName evidence="1">Uncharacterized protein</fullName>
    </submittedName>
</protein>
<dbReference type="Proteomes" id="UP000001740">
    <property type="component" value="Chromosome"/>
</dbReference>
<evidence type="ECO:0000313" key="1">
    <source>
        <dbReference type="EMBL" id="ACD57192.1"/>
    </source>
</evidence>
<accession>A0A0K0GGM8</accession>
<proteinExistence type="predicted"/>